<organism evidence="3 4">
    <name type="scientific">Sordaria brevicollis</name>
    <dbReference type="NCBI Taxonomy" id="83679"/>
    <lineage>
        <taxon>Eukaryota</taxon>
        <taxon>Fungi</taxon>
        <taxon>Dikarya</taxon>
        <taxon>Ascomycota</taxon>
        <taxon>Pezizomycotina</taxon>
        <taxon>Sordariomycetes</taxon>
        <taxon>Sordariomycetidae</taxon>
        <taxon>Sordariales</taxon>
        <taxon>Sordariaceae</taxon>
        <taxon>Sordaria</taxon>
    </lineage>
</organism>
<comment type="caution">
    <text evidence="3">The sequence shown here is derived from an EMBL/GenBank/DDBJ whole genome shotgun (WGS) entry which is preliminary data.</text>
</comment>
<accession>A0AAE0PGP3</accession>
<dbReference type="InterPro" id="IPR015424">
    <property type="entry name" value="PyrdxlP-dep_Trfase"/>
</dbReference>
<dbReference type="Pfam" id="PF00266">
    <property type="entry name" value="Aminotran_5"/>
    <property type="match status" value="1"/>
</dbReference>
<sequence length="472" mass="53276">MVATTVELPLQQKDAAAVGENKPGPVQFGNSLLKEFLHDPDYRNLNHGSFGTIPSAIRHHLHHYQSLSESRPDPFIRYRTPALLDESRLAVSSLLNVPLETVVFVSNATLGVNTVLRNIVWHQDGLDEILYFDTIYGACGKSIDYVVEDKLGVVQSRVVNLTYPAEDEEVVSAFKEAVAASRREGRRPRLAVIDAVSSMPGVRFPFEDVVRVCKEEGIMSCVDAAQGIGMIDLRIGEVDPDFLVTNCHKWLFTPRGCAVFYVPVRNQHLIRSTLPTSHGFVPKTGERFNPLPPTEKSEFVNNFEFVGTVDNSPFFCVKDAIRWRKEVLGGEERIMEYTTNLARTGGQKVAEILGTRVLENKKGTLVRCAMVNIALPLVTGPDPKTAVTLTEEEKKEVEGMYEIPAEEASKAFNWMYKVLQEDYNTFIPMTFYRRRFWARLSAQVYLEESDFEWAGQTLKELCERVARGEYKQ</sequence>
<dbReference type="AlphaFoldDB" id="A0AAE0PGP3"/>
<proteinExistence type="predicted"/>
<dbReference type="GO" id="GO:0016740">
    <property type="term" value="F:transferase activity"/>
    <property type="evidence" value="ECO:0007669"/>
    <property type="project" value="UniProtKB-KW"/>
</dbReference>
<dbReference type="InterPro" id="IPR015421">
    <property type="entry name" value="PyrdxlP-dep_Trfase_major"/>
</dbReference>
<keyword evidence="4" id="KW-1185">Reference proteome</keyword>
<feature type="domain" description="Aminotransferase class V" evidence="2">
    <location>
        <begin position="80"/>
        <end position="361"/>
    </location>
</feature>
<reference evidence="3" key="1">
    <citation type="journal article" date="2023" name="Mol. Phylogenet. Evol.">
        <title>Genome-scale phylogeny and comparative genomics of the fungal order Sordariales.</title>
        <authorList>
            <person name="Hensen N."/>
            <person name="Bonometti L."/>
            <person name="Westerberg I."/>
            <person name="Brannstrom I.O."/>
            <person name="Guillou S."/>
            <person name="Cros-Aarteil S."/>
            <person name="Calhoun S."/>
            <person name="Haridas S."/>
            <person name="Kuo A."/>
            <person name="Mondo S."/>
            <person name="Pangilinan J."/>
            <person name="Riley R."/>
            <person name="LaButti K."/>
            <person name="Andreopoulos B."/>
            <person name="Lipzen A."/>
            <person name="Chen C."/>
            <person name="Yan M."/>
            <person name="Daum C."/>
            <person name="Ng V."/>
            <person name="Clum A."/>
            <person name="Steindorff A."/>
            <person name="Ohm R.A."/>
            <person name="Martin F."/>
            <person name="Silar P."/>
            <person name="Natvig D.O."/>
            <person name="Lalanne C."/>
            <person name="Gautier V."/>
            <person name="Ament-Velasquez S.L."/>
            <person name="Kruys A."/>
            <person name="Hutchinson M.I."/>
            <person name="Powell A.J."/>
            <person name="Barry K."/>
            <person name="Miller A.N."/>
            <person name="Grigoriev I.V."/>
            <person name="Debuchy R."/>
            <person name="Gladieux P."/>
            <person name="Hiltunen Thoren M."/>
            <person name="Johannesson H."/>
        </authorList>
    </citation>
    <scope>NUCLEOTIDE SEQUENCE</scope>
    <source>
        <strain evidence="3">FGSC 1904</strain>
    </source>
</reference>
<dbReference type="PANTHER" id="PTHR43092:SF2">
    <property type="entry name" value="HERCYNYLCYSTEINE SULFOXIDE LYASE"/>
    <property type="match status" value="1"/>
</dbReference>
<evidence type="ECO:0000259" key="2">
    <source>
        <dbReference type="Pfam" id="PF00266"/>
    </source>
</evidence>
<evidence type="ECO:0000313" key="4">
    <source>
        <dbReference type="Proteomes" id="UP001281003"/>
    </source>
</evidence>
<name>A0AAE0PGP3_SORBR</name>
<gene>
    <name evidence="3" type="ORF">B0T20DRAFT_166173</name>
</gene>
<evidence type="ECO:0000313" key="3">
    <source>
        <dbReference type="EMBL" id="KAK3399605.1"/>
    </source>
</evidence>
<evidence type="ECO:0000256" key="1">
    <source>
        <dbReference type="ARBA" id="ARBA00022898"/>
    </source>
</evidence>
<dbReference type="PANTHER" id="PTHR43092">
    <property type="entry name" value="L-CYSTEINE DESULFHYDRASE"/>
    <property type="match status" value="1"/>
</dbReference>
<reference evidence="3" key="2">
    <citation type="submission" date="2023-07" db="EMBL/GenBank/DDBJ databases">
        <authorList>
            <consortium name="Lawrence Berkeley National Laboratory"/>
            <person name="Haridas S."/>
            <person name="Hensen N."/>
            <person name="Bonometti L."/>
            <person name="Westerberg I."/>
            <person name="Brannstrom I.O."/>
            <person name="Guillou S."/>
            <person name="Cros-Aarteil S."/>
            <person name="Calhoun S."/>
            <person name="Kuo A."/>
            <person name="Mondo S."/>
            <person name="Pangilinan J."/>
            <person name="Riley R."/>
            <person name="LaButti K."/>
            <person name="Andreopoulos B."/>
            <person name="Lipzen A."/>
            <person name="Chen C."/>
            <person name="Yanf M."/>
            <person name="Daum C."/>
            <person name="Ng V."/>
            <person name="Clum A."/>
            <person name="Steindorff A."/>
            <person name="Ohm R."/>
            <person name="Martin F."/>
            <person name="Silar P."/>
            <person name="Natvig D."/>
            <person name="Lalanne C."/>
            <person name="Gautier V."/>
            <person name="Ament-velasquez S.L."/>
            <person name="Kruys A."/>
            <person name="Hutchinson M.I."/>
            <person name="Powell A.J."/>
            <person name="Barry K."/>
            <person name="Miller A.N."/>
            <person name="Grigoriev I.V."/>
            <person name="Debuchy R."/>
            <person name="Gladieux P."/>
            <person name="Thoren M.H."/>
            <person name="Johannesson H."/>
        </authorList>
    </citation>
    <scope>NUCLEOTIDE SEQUENCE</scope>
    <source>
        <strain evidence="3">FGSC 1904</strain>
    </source>
</reference>
<dbReference type="SUPFAM" id="SSF53383">
    <property type="entry name" value="PLP-dependent transferases"/>
    <property type="match status" value="1"/>
</dbReference>
<protein>
    <submittedName>
        <fullName evidence="3">Pyridoxal phosphate-dependent transferase</fullName>
    </submittedName>
</protein>
<dbReference type="InterPro" id="IPR000192">
    <property type="entry name" value="Aminotrans_V_dom"/>
</dbReference>
<keyword evidence="1" id="KW-0663">Pyridoxal phosphate</keyword>
<dbReference type="EMBL" id="JAUTDP010000004">
    <property type="protein sequence ID" value="KAK3399605.1"/>
    <property type="molecule type" value="Genomic_DNA"/>
</dbReference>
<keyword evidence="3" id="KW-0808">Transferase</keyword>
<dbReference type="Proteomes" id="UP001281003">
    <property type="component" value="Unassembled WGS sequence"/>
</dbReference>
<dbReference type="Gene3D" id="3.40.640.10">
    <property type="entry name" value="Type I PLP-dependent aspartate aminotransferase-like (Major domain)"/>
    <property type="match status" value="1"/>
</dbReference>